<accession>A0AA35PH69</accession>
<reference evidence="1" key="1">
    <citation type="submission" date="2022-12" db="EMBL/GenBank/DDBJ databases">
        <authorList>
            <person name="Alioto T."/>
            <person name="Alioto T."/>
            <person name="Gomez Garrido J."/>
        </authorList>
    </citation>
    <scope>NUCLEOTIDE SEQUENCE</scope>
</reference>
<dbReference type="AlphaFoldDB" id="A0AA35PH69"/>
<evidence type="ECO:0000313" key="2">
    <source>
        <dbReference type="Proteomes" id="UP001178461"/>
    </source>
</evidence>
<name>A0AA35PH69_9SAUR</name>
<proteinExistence type="predicted"/>
<protein>
    <submittedName>
        <fullName evidence="1">Uncharacterized protein</fullName>
    </submittedName>
</protein>
<keyword evidence="2" id="KW-1185">Reference proteome</keyword>
<gene>
    <name evidence="1" type="ORF">PODLI_1B030388</name>
</gene>
<evidence type="ECO:0000313" key="1">
    <source>
        <dbReference type="EMBL" id="CAI5784567.1"/>
    </source>
</evidence>
<organism evidence="1 2">
    <name type="scientific">Podarcis lilfordi</name>
    <name type="common">Lilford's wall lizard</name>
    <dbReference type="NCBI Taxonomy" id="74358"/>
    <lineage>
        <taxon>Eukaryota</taxon>
        <taxon>Metazoa</taxon>
        <taxon>Chordata</taxon>
        <taxon>Craniata</taxon>
        <taxon>Vertebrata</taxon>
        <taxon>Euteleostomi</taxon>
        <taxon>Lepidosauria</taxon>
        <taxon>Squamata</taxon>
        <taxon>Bifurcata</taxon>
        <taxon>Unidentata</taxon>
        <taxon>Episquamata</taxon>
        <taxon>Laterata</taxon>
        <taxon>Lacertibaenia</taxon>
        <taxon>Lacertidae</taxon>
        <taxon>Podarcis</taxon>
    </lineage>
</organism>
<dbReference type="Proteomes" id="UP001178461">
    <property type="component" value="Chromosome 9"/>
</dbReference>
<sequence length="59" mass="6605">MLSLVASLKVLNGCVRKVSDRGEGAFWKDILFDEGFHPACEGRRRCFFWAGACGLQLLE</sequence>
<dbReference type="EMBL" id="OX395134">
    <property type="protein sequence ID" value="CAI5784567.1"/>
    <property type="molecule type" value="Genomic_DNA"/>
</dbReference>